<keyword evidence="1" id="KW-1133">Transmembrane helix</keyword>
<dbReference type="GO" id="GO:0005886">
    <property type="term" value="C:plasma membrane"/>
    <property type="evidence" value="ECO:0007669"/>
    <property type="project" value="TreeGrafter"/>
</dbReference>
<sequence>MLVLGAVLIVGGVLAFLNPFAASLTVVALAGGVFILGGVLQLWIAFQYAGPTAARLVAGLLGLLVLAFGVALIANPLAGIISLTLLIAGFFLAMGVLRIWLGFHLRDRTGWGWLVAAGAVSVLLGLLIVLAMPEAAAGLLGLFLGVDLLSSGVGMTVLALRMR</sequence>
<dbReference type="STRING" id="1250539.Ga0080574_TMP2684"/>
<gene>
    <name evidence="2" type="ORF">Ga0080574_TMP2684</name>
</gene>
<dbReference type="KEGG" id="paby:Ga0080574_TMP2684"/>
<dbReference type="InterPro" id="IPR052712">
    <property type="entry name" value="Acid_resist_chaperone_HdeD"/>
</dbReference>
<evidence type="ECO:0008006" key="4">
    <source>
        <dbReference type="Google" id="ProtNLM"/>
    </source>
</evidence>
<dbReference type="AlphaFoldDB" id="A0A1P8UUI5"/>
<feature type="transmembrane region" description="Helical" evidence="1">
    <location>
        <begin position="80"/>
        <end position="101"/>
    </location>
</feature>
<dbReference type="Pfam" id="PF03729">
    <property type="entry name" value="DUF308"/>
    <property type="match status" value="1"/>
</dbReference>
<keyword evidence="1" id="KW-0472">Membrane</keyword>
<feature type="transmembrane region" description="Helical" evidence="1">
    <location>
        <begin position="25"/>
        <end position="46"/>
    </location>
</feature>
<feature type="transmembrane region" description="Helical" evidence="1">
    <location>
        <begin position="113"/>
        <end position="132"/>
    </location>
</feature>
<protein>
    <recommendedName>
        <fullName evidence="4">HdeD family acid-resistance protein</fullName>
    </recommendedName>
</protein>
<feature type="transmembrane region" description="Helical" evidence="1">
    <location>
        <begin position="138"/>
        <end position="160"/>
    </location>
</feature>
<dbReference type="EMBL" id="CP015093">
    <property type="protein sequence ID" value="APZ53018.1"/>
    <property type="molecule type" value="Genomic_DNA"/>
</dbReference>
<dbReference type="PANTHER" id="PTHR34989:SF1">
    <property type="entry name" value="PROTEIN HDED"/>
    <property type="match status" value="1"/>
</dbReference>
<proteinExistence type="predicted"/>
<name>A0A1P8UUI5_9RHOB</name>
<dbReference type="InterPro" id="IPR005325">
    <property type="entry name" value="DUF308_memb"/>
</dbReference>
<keyword evidence="1" id="KW-0812">Transmembrane</keyword>
<evidence type="ECO:0000313" key="2">
    <source>
        <dbReference type="EMBL" id="APZ53018.1"/>
    </source>
</evidence>
<dbReference type="PANTHER" id="PTHR34989">
    <property type="entry name" value="PROTEIN HDED"/>
    <property type="match status" value="1"/>
</dbReference>
<evidence type="ECO:0000313" key="3">
    <source>
        <dbReference type="Proteomes" id="UP000187059"/>
    </source>
</evidence>
<accession>A0A1P8UUI5</accession>
<feature type="transmembrane region" description="Helical" evidence="1">
    <location>
        <begin position="53"/>
        <end position="74"/>
    </location>
</feature>
<dbReference type="Proteomes" id="UP000187059">
    <property type="component" value="Chromosome"/>
</dbReference>
<keyword evidence="3" id="KW-1185">Reference proteome</keyword>
<organism evidence="2 3">
    <name type="scientific">Salipiger abyssi</name>
    <dbReference type="NCBI Taxonomy" id="1250539"/>
    <lineage>
        <taxon>Bacteria</taxon>
        <taxon>Pseudomonadati</taxon>
        <taxon>Pseudomonadota</taxon>
        <taxon>Alphaproteobacteria</taxon>
        <taxon>Rhodobacterales</taxon>
        <taxon>Roseobacteraceae</taxon>
        <taxon>Salipiger</taxon>
    </lineage>
</organism>
<evidence type="ECO:0000256" key="1">
    <source>
        <dbReference type="SAM" id="Phobius"/>
    </source>
</evidence>
<reference evidence="2 3" key="1">
    <citation type="submission" date="2016-04" db="EMBL/GenBank/DDBJ databases">
        <title>Deep-sea bacteria in the southern Pacific.</title>
        <authorList>
            <person name="Tang K."/>
        </authorList>
    </citation>
    <scope>NUCLEOTIDE SEQUENCE [LARGE SCALE GENOMIC DNA]</scope>
    <source>
        <strain evidence="2 3">JLT2014</strain>
    </source>
</reference>